<dbReference type="Gene3D" id="3.30.450.20">
    <property type="entry name" value="PAS domain"/>
    <property type="match status" value="1"/>
</dbReference>
<evidence type="ECO:0000259" key="1">
    <source>
        <dbReference type="PROSITE" id="PS50112"/>
    </source>
</evidence>
<name>A0A4R7JR58_9GAMM</name>
<sequence>MANSSIEPKHGDQLRMDAETRLRSGKAPPTNGWTLKPDTLALLYRLASNPDTASDGLKLLHELQTHQVELDLQQAQIDANERESTDLLTHYRVLFEAAPVGYLVVTLDGHICEANPAATQLLGVDAGTLEGSTLEGVLGARTESAVSGLMDTLTHGDKGAPYEVQSSDNGTASRSLVLNSSIAPDGNALLITLSEHA</sequence>
<dbReference type="SMART" id="SM00091">
    <property type="entry name" value="PAS"/>
    <property type="match status" value="1"/>
</dbReference>
<dbReference type="PROSITE" id="PS50112">
    <property type="entry name" value="PAS"/>
    <property type="match status" value="1"/>
</dbReference>
<dbReference type="AlphaFoldDB" id="A0A4R7JR58"/>
<keyword evidence="3" id="KW-1185">Reference proteome</keyword>
<protein>
    <submittedName>
        <fullName evidence="2">PAS domain S-box-containing protein</fullName>
    </submittedName>
</protein>
<feature type="domain" description="PAS" evidence="1">
    <location>
        <begin position="87"/>
        <end position="134"/>
    </location>
</feature>
<dbReference type="InterPro" id="IPR000014">
    <property type="entry name" value="PAS"/>
</dbReference>
<dbReference type="CDD" id="cd00130">
    <property type="entry name" value="PAS"/>
    <property type="match status" value="1"/>
</dbReference>
<evidence type="ECO:0000313" key="3">
    <source>
        <dbReference type="Proteomes" id="UP000295830"/>
    </source>
</evidence>
<dbReference type="RefSeq" id="WP_243865013.1">
    <property type="nucleotide sequence ID" value="NZ_SOAX01000004.1"/>
</dbReference>
<dbReference type="NCBIfam" id="TIGR00229">
    <property type="entry name" value="sensory_box"/>
    <property type="match status" value="1"/>
</dbReference>
<organism evidence="2 3">
    <name type="scientific">Halospina denitrificans</name>
    <dbReference type="NCBI Taxonomy" id="332522"/>
    <lineage>
        <taxon>Bacteria</taxon>
        <taxon>Pseudomonadati</taxon>
        <taxon>Pseudomonadota</taxon>
        <taxon>Gammaproteobacteria</taxon>
        <taxon>Halospina</taxon>
    </lineage>
</organism>
<proteinExistence type="predicted"/>
<gene>
    <name evidence="2" type="ORF">DES49_2050</name>
</gene>
<accession>A0A4R7JR58</accession>
<reference evidence="2 3" key="1">
    <citation type="submission" date="2019-03" db="EMBL/GenBank/DDBJ databases">
        <title>Genomic Encyclopedia of Type Strains, Phase IV (KMG-IV): sequencing the most valuable type-strain genomes for metagenomic binning, comparative biology and taxonomic classification.</title>
        <authorList>
            <person name="Goeker M."/>
        </authorList>
    </citation>
    <scope>NUCLEOTIDE SEQUENCE [LARGE SCALE GENOMIC DNA]</scope>
    <source>
        <strain evidence="2 3">DSM 15505</strain>
    </source>
</reference>
<dbReference type="Pfam" id="PF13188">
    <property type="entry name" value="PAS_8"/>
    <property type="match status" value="1"/>
</dbReference>
<dbReference type="SUPFAM" id="SSF55785">
    <property type="entry name" value="PYP-like sensor domain (PAS domain)"/>
    <property type="match status" value="1"/>
</dbReference>
<comment type="caution">
    <text evidence="2">The sequence shown here is derived from an EMBL/GenBank/DDBJ whole genome shotgun (WGS) entry which is preliminary data.</text>
</comment>
<dbReference type="EMBL" id="SOAX01000004">
    <property type="protein sequence ID" value="TDT40284.1"/>
    <property type="molecule type" value="Genomic_DNA"/>
</dbReference>
<dbReference type="InterPro" id="IPR035965">
    <property type="entry name" value="PAS-like_dom_sf"/>
</dbReference>
<evidence type="ECO:0000313" key="2">
    <source>
        <dbReference type="EMBL" id="TDT40284.1"/>
    </source>
</evidence>
<dbReference type="Proteomes" id="UP000295830">
    <property type="component" value="Unassembled WGS sequence"/>
</dbReference>